<name>A0AA88KNK3_NAELO</name>
<dbReference type="Proteomes" id="UP000816034">
    <property type="component" value="Unassembled WGS sequence"/>
</dbReference>
<evidence type="ECO:0000313" key="2">
    <source>
        <dbReference type="Proteomes" id="UP000816034"/>
    </source>
</evidence>
<comment type="caution">
    <text evidence="1">The sequence shown here is derived from an EMBL/GenBank/DDBJ whole genome shotgun (WGS) entry which is preliminary data.</text>
</comment>
<dbReference type="GeneID" id="68093721"/>
<reference evidence="1 2" key="1">
    <citation type="journal article" date="2018" name="BMC Genomics">
        <title>The genome of Naegleria lovaniensis, the basis for a comparative approach to unravel pathogenicity factors of the human pathogenic amoeba N. fowleri.</title>
        <authorList>
            <person name="Liechti N."/>
            <person name="Schurch N."/>
            <person name="Bruggmann R."/>
            <person name="Wittwer M."/>
        </authorList>
    </citation>
    <scope>NUCLEOTIDE SEQUENCE [LARGE SCALE GENOMIC DNA]</scope>
    <source>
        <strain evidence="1 2">ATCC 30569</strain>
    </source>
</reference>
<proteinExistence type="predicted"/>
<dbReference type="RefSeq" id="XP_044551663.1">
    <property type="nucleotide sequence ID" value="XM_044688437.1"/>
</dbReference>
<evidence type="ECO:0000313" key="1">
    <source>
        <dbReference type="EMBL" id="KAG2387671.1"/>
    </source>
</evidence>
<dbReference type="AlphaFoldDB" id="A0AA88KNK3"/>
<sequence>MDDSPILAPNSGSILPEIQSNSILRIALFEQNEDIYVLIAKEYSLECFLLFEEEKHLSKCCSMPSLDGKQIIDFLLSKNTIFVLCLDGTILITTLIFQEDGSITCSTWKELSNNRSSSSNSHPPVKLLSLNDNTIVVMYLQNEMRFVNTDTFDVVSFESMEFTCPAVL</sequence>
<dbReference type="EMBL" id="PYSW02000012">
    <property type="protein sequence ID" value="KAG2387671.1"/>
    <property type="molecule type" value="Genomic_DNA"/>
</dbReference>
<protein>
    <submittedName>
        <fullName evidence="1">Uncharacterized protein</fullName>
    </submittedName>
</protein>
<organism evidence="1 2">
    <name type="scientific">Naegleria lovaniensis</name>
    <name type="common">Amoeba</name>
    <dbReference type="NCBI Taxonomy" id="51637"/>
    <lineage>
        <taxon>Eukaryota</taxon>
        <taxon>Discoba</taxon>
        <taxon>Heterolobosea</taxon>
        <taxon>Tetramitia</taxon>
        <taxon>Eutetramitia</taxon>
        <taxon>Vahlkampfiidae</taxon>
        <taxon>Naegleria</taxon>
    </lineage>
</organism>
<accession>A0AA88KNK3</accession>
<gene>
    <name evidence="1" type="ORF">C9374_001265</name>
</gene>
<keyword evidence="2" id="KW-1185">Reference proteome</keyword>